<name>T0J8B0_9SPHN</name>
<dbReference type="SUPFAM" id="SSF52540">
    <property type="entry name" value="P-loop containing nucleoside triphosphate hydrolases"/>
    <property type="match status" value="1"/>
</dbReference>
<dbReference type="OrthoDB" id="3249147at2"/>
<dbReference type="InterPro" id="IPR014729">
    <property type="entry name" value="Rossmann-like_a/b/a_fold"/>
</dbReference>
<evidence type="ECO:0000259" key="1">
    <source>
        <dbReference type="Pfam" id="PF13521"/>
    </source>
</evidence>
<dbReference type="InterPro" id="IPR027417">
    <property type="entry name" value="P-loop_NTPase"/>
</dbReference>
<dbReference type="Gene3D" id="3.40.50.620">
    <property type="entry name" value="HUPs"/>
    <property type="match status" value="1"/>
</dbReference>
<sequence>MTRGFLLGKFMPPHAGHVLLCRTAAALVDELTILVCWLPDDPIPGPLRLEWMRALFPNARVIGHDAVVPQTPDEHPDFWPIWRAIVQTVHPDPIDVVFASESYGARLAAEVGARFHPVDPGREAVPISSRAIRANPWGHWPHIPGPVRPYYARTICLHGPESTGKSSLAPRLAASFDTGMVPEYGRTWCEQFGTDLTMDDLLHIATTHDAMTRAMLPECNRRLILDTDPLMTAAWARMLFGRRDPWFDRWRGHADLYLLLDIDLPWIDDGTRLFGTVERRRLFLDIAREELERAGVRWAWVRGDGEARFESAMEAIRAAGLA</sequence>
<comment type="caution">
    <text evidence="2">The sequence shown here is derived from an EMBL/GenBank/DDBJ whole genome shotgun (WGS) entry which is preliminary data.</text>
</comment>
<dbReference type="EMBL" id="AUWY01000048">
    <property type="protein sequence ID" value="EQB33087.1"/>
    <property type="molecule type" value="Genomic_DNA"/>
</dbReference>
<feature type="domain" description="NadR/Ttd14 AAA" evidence="1">
    <location>
        <begin position="155"/>
        <end position="308"/>
    </location>
</feature>
<dbReference type="RefSeq" id="WP_021317123.1">
    <property type="nucleotide sequence ID" value="NZ_AUWY01000048.1"/>
</dbReference>
<dbReference type="AlphaFoldDB" id="T0J8B0"/>
<evidence type="ECO:0000313" key="2">
    <source>
        <dbReference type="EMBL" id="EQB33087.1"/>
    </source>
</evidence>
<dbReference type="NCBIfam" id="TIGR00125">
    <property type="entry name" value="cyt_tran_rel"/>
    <property type="match status" value="1"/>
</dbReference>
<evidence type="ECO:0000313" key="3">
    <source>
        <dbReference type="Proteomes" id="UP000015523"/>
    </source>
</evidence>
<dbReference type="InterPro" id="IPR038727">
    <property type="entry name" value="NadR/Ttd14_AAA_dom"/>
</dbReference>
<keyword evidence="3" id="KW-1185">Reference proteome</keyword>
<dbReference type="Proteomes" id="UP000015523">
    <property type="component" value="Unassembled WGS sequence"/>
</dbReference>
<dbReference type="PANTHER" id="PTHR37512">
    <property type="entry name" value="TRIFUNCTIONAL NAD BIOSYNTHESIS/REGULATOR PROTEIN NADR"/>
    <property type="match status" value="1"/>
</dbReference>
<organism evidence="2 3">
    <name type="scientific">Sphingobium ummariense RL-3</name>
    <dbReference type="NCBI Taxonomy" id="1346791"/>
    <lineage>
        <taxon>Bacteria</taxon>
        <taxon>Pseudomonadati</taxon>
        <taxon>Pseudomonadota</taxon>
        <taxon>Alphaproteobacteria</taxon>
        <taxon>Sphingomonadales</taxon>
        <taxon>Sphingomonadaceae</taxon>
        <taxon>Sphingobium</taxon>
    </lineage>
</organism>
<dbReference type="Pfam" id="PF13521">
    <property type="entry name" value="AAA_28"/>
    <property type="match status" value="1"/>
</dbReference>
<dbReference type="PANTHER" id="PTHR37512:SF1">
    <property type="entry name" value="NADR_TTD14 AAA DOMAIN-CONTAINING PROTEIN"/>
    <property type="match status" value="1"/>
</dbReference>
<proteinExistence type="predicted"/>
<reference evidence="2 3" key="1">
    <citation type="journal article" date="2013" name="Genome Announc.">
        <title>Draft Genome Sequence of Sphingobium ummariense Strain RL-3, a Hexachlorocyclohexane-Degrading Bacterium.</title>
        <authorList>
            <person name="Kohli P."/>
            <person name="Dua A."/>
            <person name="Sangwan N."/>
            <person name="Oldach P."/>
            <person name="Khurana J.P."/>
            <person name="Lal R."/>
        </authorList>
    </citation>
    <scope>NUCLEOTIDE SEQUENCE [LARGE SCALE GENOMIC DNA]</scope>
    <source>
        <strain evidence="2 3">RL-3</strain>
    </source>
</reference>
<gene>
    <name evidence="2" type="ORF">M529_06030</name>
</gene>
<dbReference type="GO" id="GO:0003824">
    <property type="term" value="F:catalytic activity"/>
    <property type="evidence" value="ECO:0007669"/>
    <property type="project" value="InterPro"/>
</dbReference>
<protein>
    <recommendedName>
        <fullName evidence="1">NadR/Ttd14 AAA domain-containing protein</fullName>
    </recommendedName>
</protein>
<dbReference type="PATRIC" id="fig|1346791.3.peg.1150"/>
<dbReference type="eggNOG" id="COG3172">
    <property type="taxonomic scope" value="Bacteria"/>
</dbReference>
<dbReference type="Gene3D" id="3.40.50.300">
    <property type="entry name" value="P-loop containing nucleotide triphosphate hydrolases"/>
    <property type="match status" value="1"/>
</dbReference>
<dbReference type="STRING" id="1346791.M529_06030"/>
<dbReference type="SUPFAM" id="SSF52374">
    <property type="entry name" value="Nucleotidylyl transferase"/>
    <property type="match status" value="1"/>
</dbReference>
<accession>T0J8B0</accession>
<dbReference type="InterPro" id="IPR004821">
    <property type="entry name" value="Cyt_trans-like"/>
</dbReference>
<dbReference type="InterPro" id="IPR052735">
    <property type="entry name" value="NAD_biosynth-regulator"/>
</dbReference>